<dbReference type="EMBL" id="MBTF01000012">
    <property type="protein sequence ID" value="OOQ59859.1"/>
    <property type="molecule type" value="Genomic_DNA"/>
</dbReference>
<keyword evidence="3" id="KW-1185">Reference proteome</keyword>
<gene>
    <name evidence="2" type="ORF">BC343_04655</name>
</gene>
<name>A0A1S9PG12_9SPHI</name>
<reference evidence="2 3" key="1">
    <citation type="submission" date="2016-07" db="EMBL/GenBank/DDBJ databases">
        <title>Genomic analysis of zinc-resistant bacterium Mucilaginibacter pedocola TBZ30.</title>
        <authorList>
            <person name="Huang J."/>
            <person name="Tang J."/>
        </authorList>
    </citation>
    <scope>NUCLEOTIDE SEQUENCE [LARGE SCALE GENOMIC DNA]</scope>
    <source>
        <strain evidence="2 3">TBZ30</strain>
    </source>
</reference>
<dbReference type="Gene3D" id="3.40.50.720">
    <property type="entry name" value="NAD(P)-binding Rossmann-like Domain"/>
    <property type="match status" value="1"/>
</dbReference>
<dbReference type="Proteomes" id="UP000189739">
    <property type="component" value="Unassembled WGS sequence"/>
</dbReference>
<dbReference type="STRING" id="1792845.BC343_04655"/>
<comment type="caution">
    <text evidence="2">The sequence shown here is derived from an EMBL/GenBank/DDBJ whole genome shotgun (WGS) entry which is preliminary data.</text>
</comment>
<dbReference type="InterPro" id="IPR016040">
    <property type="entry name" value="NAD(P)-bd_dom"/>
</dbReference>
<dbReference type="Gene3D" id="3.90.25.10">
    <property type="entry name" value="UDP-galactose 4-epimerase, domain 1"/>
    <property type="match status" value="1"/>
</dbReference>
<dbReference type="InterPro" id="IPR036291">
    <property type="entry name" value="NAD(P)-bd_dom_sf"/>
</dbReference>
<proteinExistence type="predicted"/>
<accession>A0A1S9PG12</accession>
<dbReference type="Pfam" id="PF16363">
    <property type="entry name" value="GDP_Man_Dehyd"/>
    <property type="match status" value="1"/>
</dbReference>
<dbReference type="SUPFAM" id="SSF51735">
    <property type="entry name" value="NAD(P)-binding Rossmann-fold domains"/>
    <property type="match status" value="1"/>
</dbReference>
<dbReference type="InterPro" id="IPR013445">
    <property type="entry name" value="CDP_4_6_deHydtase"/>
</dbReference>
<feature type="domain" description="NAD(P)-binding" evidence="1">
    <location>
        <begin position="16"/>
        <end position="328"/>
    </location>
</feature>
<sequence>MLQKLTEVYKGKKVFLTGHTGFKGSWLLKIFSLLGAEVKGYALAPQNELNLYSVISGDASCQSVIADLRNREALNEAVASFQPDFIFHLAAQPLVRLSYEIPSETFEVNAIGTANVLDAMAKLNKPCNAVLITTDKVYHNNEWAYPYRETDRLGGYDPYSASKACTELVIDSYRNSFFNTKAYDKHQKAIAVGRAGNVIGGGDWSKDRLIPDIARALSAGKDIEVRNPASVRPWQHVLEPLLGYLLLGAKLAESPQAYSQAYNFGPDVNDAFPVKRMVELAIECWGSGSYYTNVDPNQPHEAGLLKLDISKAIDELKWKPLFNATKAVQYTIDWYKVFYTDKDEAAAYTEEQILAFLNSTDDGQ</sequence>
<dbReference type="OrthoDB" id="9779041at2"/>
<dbReference type="NCBIfam" id="TIGR02622">
    <property type="entry name" value="CDP_4_6_dhtase"/>
    <property type="match status" value="1"/>
</dbReference>
<protein>
    <submittedName>
        <fullName evidence="2">CDP-glucose 4,6-dehydratase</fullName>
    </submittedName>
</protein>
<evidence type="ECO:0000313" key="3">
    <source>
        <dbReference type="Proteomes" id="UP000189739"/>
    </source>
</evidence>
<evidence type="ECO:0000313" key="2">
    <source>
        <dbReference type="EMBL" id="OOQ59859.1"/>
    </source>
</evidence>
<dbReference type="PANTHER" id="PTHR43000">
    <property type="entry name" value="DTDP-D-GLUCOSE 4,6-DEHYDRATASE-RELATED"/>
    <property type="match status" value="1"/>
</dbReference>
<organism evidence="2 3">
    <name type="scientific">Mucilaginibacter pedocola</name>
    <dbReference type="NCBI Taxonomy" id="1792845"/>
    <lineage>
        <taxon>Bacteria</taxon>
        <taxon>Pseudomonadati</taxon>
        <taxon>Bacteroidota</taxon>
        <taxon>Sphingobacteriia</taxon>
        <taxon>Sphingobacteriales</taxon>
        <taxon>Sphingobacteriaceae</taxon>
        <taxon>Mucilaginibacter</taxon>
    </lineage>
</organism>
<dbReference type="AlphaFoldDB" id="A0A1S9PG12"/>
<evidence type="ECO:0000259" key="1">
    <source>
        <dbReference type="Pfam" id="PF16363"/>
    </source>
</evidence>